<feature type="transmembrane region" description="Helical" evidence="2">
    <location>
        <begin position="76"/>
        <end position="95"/>
    </location>
</feature>
<accession>A0A450X6I3</accession>
<feature type="transmembrane region" description="Helical" evidence="2">
    <location>
        <begin position="38"/>
        <end position="56"/>
    </location>
</feature>
<sequence>MSEYRENTSRSESNEAQEARHKNRLPGRLLAWGKENSSYLLFFAMFVLALVLLLMPLPEPEPDTPPDILDFVRTSYILLIIGLFSLLFFWILPNHDEITDLESRMRVIIYGMLAILAMLTILGIASLIVWAIVQQGPPDHWGAIRR</sequence>
<dbReference type="EMBL" id="CAADFL010001020">
    <property type="protein sequence ID" value="VFK24821.1"/>
    <property type="molecule type" value="Genomic_DNA"/>
</dbReference>
<feature type="region of interest" description="Disordered" evidence="1">
    <location>
        <begin position="1"/>
        <end position="20"/>
    </location>
</feature>
<name>A0A450X6I3_9GAMM</name>
<keyword evidence="2" id="KW-1133">Transmembrane helix</keyword>
<dbReference type="AlphaFoldDB" id="A0A450X6I3"/>
<feature type="transmembrane region" description="Helical" evidence="2">
    <location>
        <begin position="107"/>
        <end position="133"/>
    </location>
</feature>
<reference evidence="3" key="1">
    <citation type="submission" date="2019-02" db="EMBL/GenBank/DDBJ databases">
        <authorList>
            <person name="Gruber-Vodicka R. H."/>
            <person name="Seah K. B. B."/>
        </authorList>
    </citation>
    <scope>NUCLEOTIDE SEQUENCE</scope>
    <source>
        <strain evidence="3">BECK_BZ164</strain>
    </source>
</reference>
<evidence type="ECO:0000256" key="1">
    <source>
        <dbReference type="SAM" id="MobiDB-lite"/>
    </source>
</evidence>
<keyword evidence="2" id="KW-0812">Transmembrane</keyword>
<evidence type="ECO:0000256" key="2">
    <source>
        <dbReference type="SAM" id="Phobius"/>
    </source>
</evidence>
<protein>
    <submittedName>
        <fullName evidence="3">Uncharacterized protein</fullName>
    </submittedName>
</protein>
<keyword evidence="2" id="KW-0472">Membrane</keyword>
<organism evidence="3">
    <name type="scientific">Candidatus Kentrum sp. FM</name>
    <dbReference type="NCBI Taxonomy" id="2126340"/>
    <lineage>
        <taxon>Bacteria</taxon>
        <taxon>Pseudomonadati</taxon>
        <taxon>Pseudomonadota</taxon>
        <taxon>Gammaproteobacteria</taxon>
        <taxon>Candidatus Kentrum</taxon>
    </lineage>
</organism>
<evidence type="ECO:0000313" key="3">
    <source>
        <dbReference type="EMBL" id="VFK24821.1"/>
    </source>
</evidence>
<proteinExistence type="predicted"/>
<gene>
    <name evidence="3" type="ORF">BECKFM1743B_GA0114221_110221</name>
</gene>